<protein>
    <submittedName>
        <fullName evidence="1">Uncharacterized protein</fullName>
    </submittedName>
</protein>
<name>X0LZG9_FUSOX</name>
<organism evidence="1">
    <name type="scientific">Fusarium oxysporum f. sp. vasinfectum 25433</name>
    <dbReference type="NCBI Taxonomy" id="1089449"/>
    <lineage>
        <taxon>Eukaryota</taxon>
        <taxon>Fungi</taxon>
        <taxon>Dikarya</taxon>
        <taxon>Ascomycota</taxon>
        <taxon>Pezizomycotina</taxon>
        <taxon>Sordariomycetes</taxon>
        <taxon>Hypocreomycetidae</taxon>
        <taxon>Hypocreales</taxon>
        <taxon>Nectriaceae</taxon>
        <taxon>Fusarium</taxon>
        <taxon>Fusarium oxysporum species complex</taxon>
    </lineage>
</organism>
<evidence type="ECO:0000313" key="1">
    <source>
        <dbReference type="EMBL" id="EXM13825.1"/>
    </source>
</evidence>
<accession>X0LZG9</accession>
<sequence length="38" mass="4367">MVDPEHVMDEMLKLYKTPATLCARSSQVQGDKLAGWWM</sequence>
<dbReference type="AlphaFoldDB" id="X0LZG9"/>
<proteinExistence type="predicted"/>
<dbReference type="EMBL" id="JH658108">
    <property type="protein sequence ID" value="EXM13825.1"/>
    <property type="molecule type" value="Genomic_DNA"/>
</dbReference>
<dbReference type="HOGENOM" id="CLU_3335614_0_0_1"/>
<reference evidence="1" key="2">
    <citation type="submission" date="2012-05" db="EMBL/GenBank/DDBJ databases">
        <title>The Genome Annotation of Fusarium oxysporum Cotton.</title>
        <authorList>
            <consortium name="The Broad Institute Genomics Platform"/>
            <person name="Ma L.-J."/>
            <person name="Corby-Kistler H."/>
            <person name="Broz K."/>
            <person name="Gale L.R."/>
            <person name="Jonkers W."/>
            <person name="O'Donnell K."/>
            <person name="Ploetz R."/>
            <person name="Steinberg C."/>
            <person name="Schwartz D.C."/>
            <person name="VanEtten H."/>
            <person name="Zhou S."/>
            <person name="Young S.K."/>
            <person name="Zeng Q."/>
            <person name="Gargeya S."/>
            <person name="Fitzgerald M."/>
            <person name="Abouelleil A."/>
            <person name="Alvarado L."/>
            <person name="Chapman S.B."/>
            <person name="Gainer-Dewar J."/>
            <person name="Goldberg J."/>
            <person name="Griggs A."/>
            <person name="Gujja S."/>
            <person name="Hansen M."/>
            <person name="Howarth C."/>
            <person name="Imamovic A."/>
            <person name="Ireland A."/>
            <person name="Larimer J."/>
            <person name="McCowan C."/>
            <person name="Murphy C."/>
            <person name="Pearson M."/>
            <person name="Poon T.W."/>
            <person name="Priest M."/>
            <person name="Roberts A."/>
            <person name="Saif S."/>
            <person name="Shea T."/>
            <person name="Sykes S."/>
            <person name="Wortman J."/>
            <person name="Nusbaum C."/>
            <person name="Birren B."/>
        </authorList>
    </citation>
    <scope>NUCLEOTIDE SEQUENCE</scope>
    <source>
        <strain evidence="1">25433</strain>
    </source>
</reference>
<reference evidence="1" key="1">
    <citation type="submission" date="2011-11" db="EMBL/GenBank/DDBJ databases">
        <title>The Genome Sequence of Fusarium oxysporum Cotton.</title>
        <authorList>
            <consortium name="The Broad Institute Genome Sequencing Platform"/>
            <person name="Ma L.-J."/>
            <person name="Gale L.R."/>
            <person name="Schwartz D.C."/>
            <person name="Zhou S."/>
            <person name="Corby-Kistler H."/>
            <person name="Young S.K."/>
            <person name="Zeng Q."/>
            <person name="Gargeya S."/>
            <person name="Fitzgerald M."/>
            <person name="Haas B."/>
            <person name="Abouelleil A."/>
            <person name="Alvarado L."/>
            <person name="Arachchi H.M."/>
            <person name="Berlin A."/>
            <person name="Brown A."/>
            <person name="Chapman S.B."/>
            <person name="Chen Z."/>
            <person name="Dunbar C."/>
            <person name="Freedman E."/>
            <person name="Gearin G."/>
            <person name="Goldberg J."/>
            <person name="Griggs A."/>
            <person name="Gujja S."/>
            <person name="Heiman D."/>
            <person name="Howarth C."/>
            <person name="Larson L."/>
            <person name="Lui A."/>
            <person name="MacDonald P.J.P."/>
            <person name="Montmayeur A."/>
            <person name="Murphy C."/>
            <person name="Neiman D."/>
            <person name="Pearson M."/>
            <person name="Priest M."/>
            <person name="Roberts A."/>
            <person name="Saif S."/>
            <person name="Shea T."/>
            <person name="Shenoy N."/>
            <person name="Sisk P."/>
            <person name="Stolte C."/>
            <person name="Sykes S."/>
            <person name="Wortman J."/>
            <person name="Nusbaum C."/>
            <person name="Birren B."/>
        </authorList>
    </citation>
    <scope>NUCLEOTIDE SEQUENCE [LARGE SCALE GENOMIC DNA]</scope>
    <source>
        <strain evidence="1">25433</strain>
    </source>
</reference>
<dbReference type="Proteomes" id="UP000030701">
    <property type="component" value="Unassembled WGS sequence"/>
</dbReference>
<gene>
    <name evidence="1" type="ORF">FOTG_17732</name>
</gene>